<dbReference type="PANTHER" id="PTHR22718:SF25">
    <property type="entry name" value="G-PROTEIN COUPLED RECEPTORS FAMILY 1 PROFILE DOMAIN-CONTAINING PROTEIN"/>
    <property type="match status" value="1"/>
</dbReference>
<dbReference type="EnsemblMetazoa" id="PPA43042.1">
    <property type="protein sequence ID" value="PPA43042.1"/>
    <property type="gene ID" value="WBGene00281411"/>
</dbReference>
<dbReference type="PANTHER" id="PTHR22718">
    <property type="entry name" value="SERPENTINE RECEPTOR, CLASS X"/>
    <property type="match status" value="1"/>
</dbReference>
<proteinExistence type="predicted"/>
<evidence type="ECO:0000313" key="1">
    <source>
        <dbReference type="EnsemblMetazoa" id="PPA43042.1"/>
    </source>
</evidence>
<dbReference type="AlphaFoldDB" id="A0A2A6B360"/>
<reference evidence="1" key="2">
    <citation type="submission" date="2022-06" db="UniProtKB">
        <authorList>
            <consortium name="EnsemblMetazoa"/>
        </authorList>
    </citation>
    <scope>IDENTIFICATION</scope>
    <source>
        <strain evidence="1">PS312</strain>
    </source>
</reference>
<reference evidence="2" key="1">
    <citation type="journal article" date="2008" name="Nat. Genet.">
        <title>The Pristionchus pacificus genome provides a unique perspective on nematode lifestyle and parasitism.</title>
        <authorList>
            <person name="Dieterich C."/>
            <person name="Clifton S.W."/>
            <person name="Schuster L.N."/>
            <person name="Chinwalla A."/>
            <person name="Delehaunty K."/>
            <person name="Dinkelacker I."/>
            <person name="Fulton L."/>
            <person name="Fulton R."/>
            <person name="Godfrey J."/>
            <person name="Minx P."/>
            <person name="Mitreva M."/>
            <person name="Roeseler W."/>
            <person name="Tian H."/>
            <person name="Witte H."/>
            <person name="Yang S.P."/>
            <person name="Wilson R.K."/>
            <person name="Sommer R.J."/>
        </authorList>
    </citation>
    <scope>NUCLEOTIDE SEQUENCE [LARGE SCALE GENOMIC DNA]</scope>
    <source>
        <strain evidence="2">PS312</strain>
    </source>
</reference>
<keyword evidence="2" id="KW-1185">Reference proteome</keyword>
<accession>A0A2A6B360</accession>
<gene>
    <name evidence="1" type="primary">WBGene00281411</name>
</gene>
<dbReference type="Proteomes" id="UP000005239">
    <property type="component" value="Unassembled WGS sequence"/>
</dbReference>
<sequence>MVFSRVKPSAESQFPLGALSYRQGDQYLALLIIEGIYAALVAIANLLVISVLVIYIYIIYIIVANLVASTSLKALVECSFVPYYAIQRNFSLFAPNRVFTEEYELAIFNLSVLADYGTLFFSVLIALNRLSVLVFSDYNFSRKANAAACLTTWLLSMCLPIIFFVFKCKYRYSSENIYYNVCMDFSKPAQLLISVVVYCSYAVVFVVIAIYAGLFWMLRGIKRTLGMTTGISEVQTGILRQSATIFFIYAISIGISLSTEFMDTGPAANVFLVIYLANFSNLAIALVLPMCLLAMSGDIRSILFAMIPFGGDPSAPTTVVPNIAGKAPVEGAFII</sequence>
<protein>
    <submittedName>
        <fullName evidence="1">Uncharacterized protein</fullName>
    </submittedName>
</protein>
<organism evidence="1 2">
    <name type="scientific">Pristionchus pacificus</name>
    <name type="common">Parasitic nematode worm</name>
    <dbReference type="NCBI Taxonomy" id="54126"/>
    <lineage>
        <taxon>Eukaryota</taxon>
        <taxon>Metazoa</taxon>
        <taxon>Ecdysozoa</taxon>
        <taxon>Nematoda</taxon>
        <taxon>Chromadorea</taxon>
        <taxon>Rhabditida</taxon>
        <taxon>Rhabditina</taxon>
        <taxon>Diplogasteromorpha</taxon>
        <taxon>Diplogasteroidea</taxon>
        <taxon>Neodiplogasteridae</taxon>
        <taxon>Pristionchus</taxon>
    </lineage>
</organism>
<dbReference type="SUPFAM" id="SSF81321">
    <property type="entry name" value="Family A G protein-coupled receptor-like"/>
    <property type="match status" value="1"/>
</dbReference>
<evidence type="ECO:0000313" key="2">
    <source>
        <dbReference type="Proteomes" id="UP000005239"/>
    </source>
</evidence>
<accession>A0A8R1Z3F1</accession>
<name>A0A2A6B360_PRIPA</name>